<proteinExistence type="predicted"/>
<dbReference type="HOGENOM" id="CLU_1638853_0_0_6"/>
<dbReference type="PATRIC" id="fig|1341683.3.peg.952"/>
<feature type="region of interest" description="Disordered" evidence="1">
    <location>
        <begin position="1"/>
        <end position="59"/>
    </location>
</feature>
<feature type="compositionally biased region" description="Polar residues" evidence="1">
    <location>
        <begin position="127"/>
        <end position="139"/>
    </location>
</feature>
<name>V2UPH8_9GAMM</name>
<keyword evidence="3" id="KW-1185">Reference proteome</keyword>
<evidence type="ECO:0000313" key="3">
    <source>
        <dbReference type="Proteomes" id="UP000018418"/>
    </source>
</evidence>
<accession>V2UPH8</accession>
<dbReference type="Proteomes" id="UP000018418">
    <property type="component" value="Unassembled WGS sequence"/>
</dbReference>
<evidence type="ECO:0000256" key="1">
    <source>
        <dbReference type="SAM" id="MobiDB-lite"/>
    </source>
</evidence>
<dbReference type="AlphaFoldDB" id="V2UPH8"/>
<protein>
    <recommendedName>
        <fullName evidence="4">Replication protein</fullName>
    </recommendedName>
</protein>
<reference evidence="2 3" key="1">
    <citation type="submission" date="2013-10" db="EMBL/GenBank/DDBJ databases">
        <title>The Genome Sequence of Acinetobacter brisouii CIP 110357.</title>
        <authorList>
            <consortium name="The Broad Institute Genomics Platform"/>
            <consortium name="The Broad Institute Genome Sequencing Center for Infectious Disease"/>
            <person name="Cerqueira G."/>
            <person name="Feldgarden M."/>
            <person name="Courvalin P."/>
            <person name="Grillot-Courvalin C."/>
            <person name="Clermont D."/>
            <person name="Rocha E."/>
            <person name="Yoon E.-J."/>
            <person name="Nemec A."/>
            <person name="Young S.K."/>
            <person name="Zeng Q."/>
            <person name="Gargeya S."/>
            <person name="Fitzgerald M."/>
            <person name="Abouelleil A."/>
            <person name="Alvarado L."/>
            <person name="Berlin A.M."/>
            <person name="Chapman S.B."/>
            <person name="Gainer-Dewar J."/>
            <person name="Goldberg J."/>
            <person name="Gnerre S."/>
            <person name="Griggs A."/>
            <person name="Gujja S."/>
            <person name="Hansen M."/>
            <person name="Howarth C."/>
            <person name="Imamovic A."/>
            <person name="Ireland A."/>
            <person name="Larimer J."/>
            <person name="McCowan C."/>
            <person name="Murphy C."/>
            <person name="Pearson M."/>
            <person name="Poon T.W."/>
            <person name="Priest M."/>
            <person name="Roberts A."/>
            <person name="Saif S."/>
            <person name="Shea T."/>
            <person name="Sykes S."/>
            <person name="Wortman J."/>
            <person name="Nusbaum C."/>
            <person name="Birren B."/>
        </authorList>
    </citation>
    <scope>NUCLEOTIDE SEQUENCE [LARGE SCALE GENOMIC DNA]</scope>
    <source>
        <strain evidence="2 3">CIP 110357</strain>
    </source>
</reference>
<comment type="caution">
    <text evidence="2">The sequence shown here is derived from an EMBL/GenBank/DDBJ whole genome shotgun (WGS) entry which is preliminary data.</text>
</comment>
<feature type="non-terminal residue" evidence="2">
    <location>
        <position position="1"/>
    </location>
</feature>
<gene>
    <name evidence="2" type="ORF">P255_00962</name>
</gene>
<evidence type="ECO:0008006" key="4">
    <source>
        <dbReference type="Google" id="ProtNLM"/>
    </source>
</evidence>
<sequence>THAEKGHNTHAEKGHNTHAEKGHNTHAEKGHTKKESIQKENSKENFKESESANSPESILQIWQPNTNDLNAWLRRSGEMALTENLIEQVLLEFNPYYESKYRMGLLSENQMYSNFVKWVKRGVNFNSSKSAPKPNSRNVNDVWGEPKQYAPASDIDTEGYL</sequence>
<evidence type="ECO:0000313" key="2">
    <source>
        <dbReference type="EMBL" id="ESK51867.1"/>
    </source>
</evidence>
<organism evidence="2 3">
    <name type="scientific">Acinetobacter brisouii CIP 110357</name>
    <dbReference type="NCBI Taxonomy" id="1341683"/>
    <lineage>
        <taxon>Bacteria</taxon>
        <taxon>Pseudomonadati</taxon>
        <taxon>Pseudomonadota</taxon>
        <taxon>Gammaproteobacteria</taxon>
        <taxon>Moraxellales</taxon>
        <taxon>Moraxellaceae</taxon>
        <taxon>Acinetobacter</taxon>
    </lineage>
</organism>
<feature type="compositionally biased region" description="Basic and acidic residues" evidence="1">
    <location>
        <begin position="1"/>
        <end position="50"/>
    </location>
</feature>
<dbReference type="EMBL" id="AYEU01000004">
    <property type="protein sequence ID" value="ESK51867.1"/>
    <property type="molecule type" value="Genomic_DNA"/>
</dbReference>
<feature type="region of interest" description="Disordered" evidence="1">
    <location>
        <begin position="127"/>
        <end position="161"/>
    </location>
</feature>